<keyword evidence="6" id="KW-0675">Receptor</keyword>
<keyword evidence="7" id="KW-1185">Reference proteome</keyword>
<dbReference type="InterPro" id="IPR000719">
    <property type="entry name" value="Prot_kinase_dom"/>
</dbReference>
<keyword evidence="2 3" id="KW-0067">ATP-binding</keyword>
<dbReference type="Gene3D" id="3.30.200.20">
    <property type="entry name" value="Phosphorylase Kinase, domain 1"/>
    <property type="match status" value="1"/>
</dbReference>
<protein>
    <submittedName>
        <fullName evidence="6">Receptor like protein kinase S.2</fullName>
    </submittedName>
</protein>
<accession>A0ABD1S297</accession>
<dbReference type="GO" id="GO:0016301">
    <property type="term" value="F:kinase activity"/>
    <property type="evidence" value="ECO:0007669"/>
    <property type="project" value="UniProtKB-KW"/>
</dbReference>
<keyword evidence="1 3" id="KW-0547">Nucleotide-binding</keyword>
<evidence type="ECO:0000313" key="6">
    <source>
        <dbReference type="EMBL" id="KAL2494807.1"/>
    </source>
</evidence>
<dbReference type="PROSITE" id="PS00107">
    <property type="entry name" value="PROTEIN_KINASE_ATP"/>
    <property type="match status" value="1"/>
</dbReference>
<proteinExistence type="predicted"/>
<feature type="domain" description="Protein kinase" evidence="5">
    <location>
        <begin position="101"/>
        <end position="189"/>
    </location>
</feature>
<evidence type="ECO:0000256" key="3">
    <source>
        <dbReference type="PROSITE-ProRule" id="PRU10141"/>
    </source>
</evidence>
<dbReference type="InterPro" id="IPR050528">
    <property type="entry name" value="L-type_Lectin-RKs"/>
</dbReference>
<gene>
    <name evidence="6" type="ORF">Fot_38564</name>
</gene>
<dbReference type="EMBL" id="JBFOLJ010000011">
    <property type="protein sequence ID" value="KAL2494807.1"/>
    <property type="molecule type" value="Genomic_DNA"/>
</dbReference>
<evidence type="ECO:0000256" key="2">
    <source>
        <dbReference type="ARBA" id="ARBA00022840"/>
    </source>
</evidence>
<dbReference type="PANTHER" id="PTHR27007">
    <property type="match status" value="1"/>
</dbReference>
<feature type="binding site" evidence="3">
    <location>
        <position position="130"/>
    </location>
    <ligand>
        <name>ATP</name>
        <dbReference type="ChEBI" id="CHEBI:30616"/>
    </ligand>
</feature>
<name>A0ABD1S297_9LAMI</name>
<evidence type="ECO:0000313" key="7">
    <source>
        <dbReference type="Proteomes" id="UP001604277"/>
    </source>
</evidence>
<evidence type="ECO:0000259" key="5">
    <source>
        <dbReference type="PROSITE" id="PS50011"/>
    </source>
</evidence>
<comment type="caution">
    <text evidence="6">The sequence shown here is derived from an EMBL/GenBank/DDBJ whole genome shotgun (WGS) entry which is preliminary data.</text>
</comment>
<dbReference type="GO" id="GO:0005524">
    <property type="term" value="F:ATP binding"/>
    <property type="evidence" value="ECO:0007669"/>
    <property type="project" value="UniProtKB-UniRule"/>
</dbReference>
<sequence length="189" mass="21593">MHLKSFCFILLAGFDEIQVVDHKKVEKRSTKKPLNQHCGTLVLDFFHSLLKWVSFCYQKVPKKLLSGVFYNMEGVQISEKFCGENMKIFSYYELYIGSNGFSENEMLGSGGFGKAFRVVLLSNGMMVVVKCLAEKGEHFKKLFMAKLVAVTHLLHRNLVKLRGGRRQVVKHRRRGAIADVEAREKMVAT</sequence>
<feature type="chain" id="PRO_5044800406" evidence="4">
    <location>
        <begin position="23"/>
        <end position="189"/>
    </location>
</feature>
<evidence type="ECO:0000256" key="4">
    <source>
        <dbReference type="SAM" id="SignalP"/>
    </source>
</evidence>
<dbReference type="AlphaFoldDB" id="A0ABD1S297"/>
<dbReference type="Proteomes" id="UP001604277">
    <property type="component" value="Unassembled WGS sequence"/>
</dbReference>
<evidence type="ECO:0000256" key="1">
    <source>
        <dbReference type="ARBA" id="ARBA00022741"/>
    </source>
</evidence>
<dbReference type="InterPro" id="IPR011009">
    <property type="entry name" value="Kinase-like_dom_sf"/>
</dbReference>
<keyword evidence="6" id="KW-0418">Kinase</keyword>
<dbReference type="SUPFAM" id="SSF56112">
    <property type="entry name" value="Protein kinase-like (PK-like)"/>
    <property type="match status" value="1"/>
</dbReference>
<dbReference type="InterPro" id="IPR017441">
    <property type="entry name" value="Protein_kinase_ATP_BS"/>
</dbReference>
<feature type="signal peptide" evidence="4">
    <location>
        <begin position="1"/>
        <end position="22"/>
    </location>
</feature>
<keyword evidence="4" id="KW-0732">Signal</keyword>
<dbReference type="PROSITE" id="PS50011">
    <property type="entry name" value="PROTEIN_KINASE_DOM"/>
    <property type="match status" value="1"/>
</dbReference>
<keyword evidence="6" id="KW-0808">Transferase</keyword>
<organism evidence="6 7">
    <name type="scientific">Forsythia ovata</name>
    <dbReference type="NCBI Taxonomy" id="205694"/>
    <lineage>
        <taxon>Eukaryota</taxon>
        <taxon>Viridiplantae</taxon>
        <taxon>Streptophyta</taxon>
        <taxon>Embryophyta</taxon>
        <taxon>Tracheophyta</taxon>
        <taxon>Spermatophyta</taxon>
        <taxon>Magnoliopsida</taxon>
        <taxon>eudicotyledons</taxon>
        <taxon>Gunneridae</taxon>
        <taxon>Pentapetalae</taxon>
        <taxon>asterids</taxon>
        <taxon>lamiids</taxon>
        <taxon>Lamiales</taxon>
        <taxon>Oleaceae</taxon>
        <taxon>Forsythieae</taxon>
        <taxon>Forsythia</taxon>
    </lineage>
</organism>
<reference evidence="7" key="1">
    <citation type="submission" date="2024-07" db="EMBL/GenBank/DDBJ databases">
        <title>Two chromosome-level genome assemblies of Korean endemic species Abeliophyllum distichum and Forsythia ovata (Oleaceae).</title>
        <authorList>
            <person name="Jang H."/>
        </authorList>
    </citation>
    <scope>NUCLEOTIDE SEQUENCE [LARGE SCALE GENOMIC DNA]</scope>
</reference>